<keyword evidence="2" id="KW-0677">Repeat</keyword>
<dbReference type="Pfam" id="PF01535">
    <property type="entry name" value="PPR"/>
    <property type="match status" value="3"/>
</dbReference>
<dbReference type="NCBIfam" id="TIGR00756">
    <property type="entry name" value="PPR"/>
    <property type="match status" value="3"/>
</dbReference>
<accession>A0A7J7KYJ1</accession>
<sequence length="532" mass="60805">MILQTSISSSLQQQPNISPSTLLSRRTPPSILHLPNRNPNDNSIITCSISQVHCYGGTIDYEKKSPLKWSSLYRRISLMENPDLGSSSVLNMWNKEGRKLSKWELCRVVRELRKYRRYKLALQVYQWMSDQRDKFTLYSSDIAIQLDLIAKVYGISAAEEYFLGLPDASKDKRTYGALLNAYVQAKMTEKAESLLIEMRKKSYDTHPLPFNVMMTLYMKLKEYEKVISMVSEMMEKNVPLDLYSYNIWLTTCGAMGSAANMEEVLERMKEDSTVNPNWSTYSTMASMYMKLGLAGKAEHCLKMVEGRITGRDRIPYHYLLSLYGNIGKKEEIYRIWNTYKSSFPNVPNLAYHSMIAALVRLDDIGGAEQIYEEWLTVKPTFDPRIYNLLMGWYVRNGMLQKAEALLDQVFEGGGQANSISYEILAEGHIKVKQIPEALSCMKEALTAERAKDWHWKPNPSIVSDILLLCEQKTDRDSKDALMELLKQVGCLEDENYMSLIVTNDLGPKLSVEKDSTDDDGADMLLNQLQGGL</sequence>
<feature type="compositionally biased region" description="Low complexity" evidence="4">
    <location>
        <begin position="1"/>
        <end position="14"/>
    </location>
</feature>
<comment type="similarity">
    <text evidence="1">Belongs to the PPR family. P subfamily.</text>
</comment>
<dbReference type="FunFam" id="1.25.40.10:FF:000253">
    <property type="entry name" value="Pentatricopeptide repeat-containing protein"/>
    <property type="match status" value="1"/>
</dbReference>
<dbReference type="EMBL" id="JACGCM010002788">
    <property type="protein sequence ID" value="KAF6135431.1"/>
    <property type="molecule type" value="Genomic_DNA"/>
</dbReference>
<dbReference type="PANTHER" id="PTHR45717">
    <property type="entry name" value="OS12G0527900 PROTEIN"/>
    <property type="match status" value="1"/>
</dbReference>
<keyword evidence="6" id="KW-1185">Reference proteome</keyword>
<evidence type="ECO:0000256" key="1">
    <source>
        <dbReference type="ARBA" id="ARBA00007626"/>
    </source>
</evidence>
<evidence type="ECO:0000313" key="6">
    <source>
        <dbReference type="Proteomes" id="UP000541444"/>
    </source>
</evidence>
<evidence type="ECO:0000256" key="2">
    <source>
        <dbReference type="ARBA" id="ARBA00022737"/>
    </source>
</evidence>
<evidence type="ECO:0008006" key="7">
    <source>
        <dbReference type="Google" id="ProtNLM"/>
    </source>
</evidence>
<dbReference type="GO" id="GO:0003729">
    <property type="term" value="F:mRNA binding"/>
    <property type="evidence" value="ECO:0007669"/>
    <property type="project" value="UniProtKB-ARBA"/>
</dbReference>
<protein>
    <recommendedName>
        <fullName evidence="7">Pentatricopeptide repeat-containing protein</fullName>
    </recommendedName>
</protein>
<dbReference type="InterPro" id="IPR011990">
    <property type="entry name" value="TPR-like_helical_dom_sf"/>
</dbReference>
<organism evidence="5 6">
    <name type="scientific">Kingdonia uniflora</name>
    <dbReference type="NCBI Taxonomy" id="39325"/>
    <lineage>
        <taxon>Eukaryota</taxon>
        <taxon>Viridiplantae</taxon>
        <taxon>Streptophyta</taxon>
        <taxon>Embryophyta</taxon>
        <taxon>Tracheophyta</taxon>
        <taxon>Spermatophyta</taxon>
        <taxon>Magnoliopsida</taxon>
        <taxon>Ranunculales</taxon>
        <taxon>Circaeasteraceae</taxon>
        <taxon>Kingdonia</taxon>
    </lineage>
</organism>
<feature type="region of interest" description="Disordered" evidence="4">
    <location>
        <begin position="1"/>
        <end position="37"/>
    </location>
</feature>
<feature type="compositionally biased region" description="Polar residues" evidence="4">
    <location>
        <begin position="15"/>
        <end position="24"/>
    </location>
</feature>
<proteinExistence type="inferred from homology"/>
<evidence type="ECO:0000256" key="4">
    <source>
        <dbReference type="SAM" id="MobiDB-lite"/>
    </source>
</evidence>
<dbReference type="Proteomes" id="UP000541444">
    <property type="component" value="Unassembled WGS sequence"/>
</dbReference>
<dbReference type="AlphaFoldDB" id="A0A7J7KYJ1"/>
<dbReference type="PANTHER" id="PTHR45717:SF3">
    <property type="entry name" value="OS04G0544400 PROTEIN"/>
    <property type="match status" value="1"/>
</dbReference>
<evidence type="ECO:0000256" key="3">
    <source>
        <dbReference type="PROSITE-ProRule" id="PRU00708"/>
    </source>
</evidence>
<dbReference type="GO" id="GO:0005739">
    <property type="term" value="C:mitochondrion"/>
    <property type="evidence" value="ECO:0007669"/>
    <property type="project" value="TreeGrafter"/>
</dbReference>
<dbReference type="InterPro" id="IPR002885">
    <property type="entry name" value="PPR_rpt"/>
</dbReference>
<evidence type="ECO:0000313" key="5">
    <source>
        <dbReference type="EMBL" id="KAF6135431.1"/>
    </source>
</evidence>
<dbReference type="SUPFAM" id="SSF48452">
    <property type="entry name" value="TPR-like"/>
    <property type="match status" value="1"/>
</dbReference>
<dbReference type="Pfam" id="PF13812">
    <property type="entry name" value="PPR_3"/>
    <property type="match status" value="1"/>
</dbReference>
<dbReference type="FunFam" id="1.25.40.10:FF:000516">
    <property type="entry name" value="Pentatricopeptide repeat-containing protein"/>
    <property type="match status" value="1"/>
</dbReference>
<name>A0A7J7KYJ1_9MAGN</name>
<comment type="caution">
    <text evidence="5">The sequence shown here is derived from an EMBL/GenBank/DDBJ whole genome shotgun (WGS) entry which is preliminary data.</text>
</comment>
<feature type="repeat" description="PPR" evidence="3">
    <location>
        <begin position="171"/>
        <end position="205"/>
    </location>
</feature>
<dbReference type="PROSITE" id="PS51375">
    <property type="entry name" value="PPR"/>
    <property type="match status" value="2"/>
</dbReference>
<dbReference type="Gene3D" id="1.25.40.10">
    <property type="entry name" value="Tetratricopeptide repeat domain"/>
    <property type="match status" value="2"/>
</dbReference>
<reference evidence="5 6" key="1">
    <citation type="journal article" date="2020" name="IScience">
        <title>Genome Sequencing of the Endangered Kingdonia uniflora (Circaeasteraceae, Ranunculales) Reveals Potential Mechanisms of Evolutionary Specialization.</title>
        <authorList>
            <person name="Sun Y."/>
            <person name="Deng T."/>
            <person name="Zhang A."/>
            <person name="Moore M.J."/>
            <person name="Landis J.B."/>
            <person name="Lin N."/>
            <person name="Zhang H."/>
            <person name="Zhang X."/>
            <person name="Huang J."/>
            <person name="Zhang X."/>
            <person name="Sun H."/>
            <person name="Wang H."/>
        </authorList>
    </citation>
    <scope>NUCLEOTIDE SEQUENCE [LARGE SCALE GENOMIC DNA]</scope>
    <source>
        <strain evidence="5">TB1705</strain>
        <tissue evidence="5">Leaf</tissue>
    </source>
</reference>
<gene>
    <name evidence="5" type="ORF">GIB67_027305</name>
</gene>
<dbReference type="OrthoDB" id="1908178at2759"/>
<feature type="repeat" description="PPR" evidence="3">
    <location>
        <begin position="382"/>
        <end position="416"/>
    </location>
</feature>